<reference evidence="1" key="1">
    <citation type="submission" date="2021-02" db="EMBL/GenBank/DDBJ databases">
        <authorList>
            <person name="Nowell W R."/>
        </authorList>
    </citation>
    <scope>NUCLEOTIDE SEQUENCE</scope>
</reference>
<protein>
    <submittedName>
        <fullName evidence="1">Uncharacterized protein</fullName>
    </submittedName>
</protein>
<feature type="non-terminal residue" evidence="1">
    <location>
        <position position="1"/>
    </location>
</feature>
<name>A0A820Q5X9_9BILA</name>
<organism evidence="1 2">
    <name type="scientific">Adineta steineri</name>
    <dbReference type="NCBI Taxonomy" id="433720"/>
    <lineage>
        <taxon>Eukaryota</taxon>
        <taxon>Metazoa</taxon>
        <taxon>Spiralia</taxon>
        <taxon>Gnathifera</taxon>
        <taxon>Rotifera</taxon>
        <taxon>Eurotatoria</taxon>
        <taxon>Bdelloidea</taxon>
        <taxon>Adinetida</taxon>
        <taxon>Adinetidae</taxon>
        <taxon>Adineta</taxon>
    </lineage>
</organism>
<dbReference type="Proteomes" id="UP000663844">
    <property type="component" value="Unassembled WGS sequence"/>
</dbReference>
<accession>A0A820Q5X9</accession>
<proteinExistence type="predicted"/>
<dbReference type="EMBL" id="CAJOAZ010028631">
    <property type="protein sequence ID" value="CAF4418920.1"/>
    <property type="molecule type" value="Genomic_DNA"/>
</dbReference>
<feature type="non-terminal residue" evidence="1">
    <location>
        <position position="160"/>
    </location>
</feature>
<evidence type="ECO:0000313" key="1">
    <source>
        <dbReference type="EMBL" id="CAF4418920.1"/>
    </source>
</evidence>
<gene>
    <name evidence="1" type="ORF">OXD698_LOCUS52513</name>
</gene>
<sequence length="160" mass="18635">MSPSSLSSFLPFVQHEKEFILMRTQIIDQPTSRQLQVTMNLPTANDNNNDTIDPPHNAHKDTMSTIQSRKKKSYDENKLIVHYTHEKRFSSTKRDLHEKYTDVFNNTPAMDVKLIVGNRNRRAATNDLIRKKPRKSLLTNKPLKSMYMANNHPIPVYFIP</sequence>
<evidence type="ECO:0000313" key="2">
    <source>
        <dbReference type="Proteomes" id="UP000663844"/>
    </source>
</evidence>
<comment type="caution">
    <text evidence="1">The sequence shown here is derived from an EMBL/GenBank/DDBJ whole genome shotgun (WGS) entry which is preliminary data.</text>
</comment>
<dbReference type="AlphaFoldDB" id="A0A820Q5X9"/>